<protein>
    <submittedName>
        <fullName evidence="3">Pilus assembly protein TadG-related protein</fullName>
    </submittedName>
</protein>
<organism evidence="3 4">
    <name type="scientific">Streptomyces polyrhachis</name>
    <dbReference type="NCBI Taxonomy" id="1282885"/>
    <lineage>
        <taxon>Bacteria</taxon>
        <taxon>Bacillati</taxon>
        <taxon>Actinomycetota</taxon>
        <taxon>Actinomycetes</taxon>
        <taxon>Kitasatosporales</taxon>
        <taxon>Streptomycetaceae</taxon>
        <taxon>Streptomyces</taxon>
    </lineage>
</organism>
<accession>A0ABW2G945</accession>
<keyword evidence="1" id="KW-0472">Membrane</keyword>
<evidence type="ECO:0000256" key="1">
    <source>
        <dbReference type="SAM" id="Phobius"/>
    </source>
</evidence>
<feature type="domain" description="Putative Flp pilus-assembly TadG-like N-terminal" evidence="2">
    <location>
        <begin position="6"/>
        <end position="53"/>
    </location>
</feature>
<dbReference type="Pfam" id="PF13400">
    <property type="entry name" value="Tad"/>
    <property type="match status" value="1"/>
</dbReference>
<reference evidence="4" key="1">
    <citation type="journal article" date="2019" name="Int. J. Syst. Evol. Microbiol.">
        <title>The Global Catalogue of Microorganisms (GCM) 10K type strain sequencing project: providing services to taxonomists for standard genome sequencing and annotation.</title>
        <authorList>
            <consortium name="The Broad Institute Genomics Platform"/>
            <consortium name="The Broad Institute Genome Sequencing Center for Infectious Disease"/>
            <person name="Wu L."/>
            <person name="Ma J."/>
        </authorList>
    </citation>
    <scope>NUCLEOTIDE SEQUENCE [LARGE SCALE GENOMIC DNA]</scope>
    <source>
        <strain evidence="4">CGMCC 1.13681</strain>
    </source>
</reference>
<name>A0ABW2G945_9ACTN</name>
<keyword evidence="1" id="KW-1133">Transmembrane helix</keyword>
<evidence type="ECO:0000313" key="3">
    <source>
        <dbReference type="EMBL" id="MFC7217243.1"/>
    </source>
</evidence>
<keyword evidence="4" id="KW-1185">Reference proteome</keyword>
<proteinExistence type="predicted"/>
<evidence type="ECO:0000259" key="2">
    <source>
        <dbReference type="Pfam" id="PF13400"/>
    </source>
</evidence>
<sequence length="209" mass="22338">MRKDEGQAFPIYLTAVGGLLFLAFVFFAVAQSAVGKNKDQGAADAAALAAAQDARRGLHLGWINNITRAEQWDHYLNARSPESGCARASEFAAENDSRVTACERVFWPTGIRVETLADKRVGDSLVPGTENAPVKSAATAVIEPRCSFVPIPAPIGATGAPRVLPLMQLVCHGVPWPPIDLEILATMPPEAVRALLPSAEDLFSVHLKD</sequence>
<comment type="caution">
    <text evidence="3">The sequence shown here is derived from an EMBL/GenBank/DDBJ whole genome shotgun (WGS) entry which is preliminary data.</text>
</comment>
<dbReference type="RefSeq" id="WP_386411782.1">
    <property type="nucleotide sequence ID" value="NZ_JBHSZO010000004.1"/>
</dbReference>
<evidence type="ECO:0000313" key="4">
    <source>
        <dbReference type="Proteomes" id="UP001596413"/>
    </source>
</evidence>
<keyword evidence="1" id="KW-0812">Transmembrane</keyword>
<dbReference type="EMBL" id="JBHSZO010000004">
    <property type="protein sequence ID" value="MFC7217243.1"/>
    <property type="molecule type" value="Genomic_DNA"/>
</dbReference>
<dbReference type="InterPro" id="IPR028087">
    <property type="entry name" value="Tad_N"/>
</dbReference>
<dbReference type="Proteomes" id="UP001596413">
    <property type="component" value="Unassembled WGS sequence"/>
</dbReference>
<feature type="transmembrane region" description="Helical" evidence="1">
    <location>
        <begin position="12"/>
        <end position="30"/>
    </location>
</feature>
<gene>
    <name evidence="3" type="ORF">ACFQLX_03510</name>
</gene>